<dbReference type="PANTHER" id="PTHR48207:SF3">
    <property type="entry name" value="SUCCINATE--HYDROXYMETHYLGLUTARATE COA-TRANSFERASE"/>
    <property type="match status" value="1"/>
</dbReference>
<name>A0A1I4AA91_9ACTN</name>
<dbReference type="SUPFAM" id="SSF89796">
    <property type="entry name" value="CoA-transferase family III (CaiB/BaiF)"/>
    <property type="match status" value="1"/>
</dbReference>
<dbReference type="PANTHER" id="PTHR48207">
    <property type="entry name" value="SUCCINATE--HYDROXYMETHYLGLUTARATE COA-TRANSFERASE"/>
    <property type="match status" value="1"/>
</dbReference>
<dbReference type="RefSeq" id="WP_218146074.1">
    <property type="nucleotide sequence ID" value="NZ_FOSW01000002.1"/>
</dbReference>
<dbReference type="InParanoid" id="A0A1I4AA91"/>
<gene>
    <name evidence="2" type="ORF">SAMN04488085_102128</name>
</gene>
<dbReference type="STRING" id="504800.SAMN04488085_102128"/>
<evidence type="ECO:0000313" key="2">
    <source>
        <dbReference type="EMBL" id="SFK53007.1"/>
    </source>
</evidence>
<dbReference type="GO" id="GO:0008410">
    <property type="term" value="F:CoA-transferase activity"/>
    <property type="evidence" value="ECO:0007669"/>
    <property type="project" value="TreeGrafter"/>
</dbReference>
<dbReference type="InterPro" id="IPR003673">
    <property type="entry name" value="CoA-Trfase_fam_III"/>
</dbReference>
<accession>A0A1I4AA91</accession>
<dbReference type="InterPro" id="IPR044855">
    <property type="entry name" value="CoA-Trfase_III_dom3_sf"/>
</dbReference>
<evidence type="ECO:0000313" key="3">
    <source>
        <dbReference type="Proteomes" id="UP000199152"/>
    </source>
</evidence>
<reference evidence="2 3" key="1">
    <citation type="submission" date="2016-10" db="EMBL/GenBank/DDBJ databases">
        <authorList>
            <person name="de Groot N.N."/>
        </authorList>
    </citation>
    <scope>NUCLEOTIDE SEQUENCE [LARGE SCALE GENOMIC DNA]</scope>
    <source>
        <strain evidence="2 3">DSM 45317</strain>
    </source>
</reference>
<protein>
    <submittedName>
        <fullName evidence="2">CoA-transferase family III</fullName>
    </submittedName>
</protein>
<dbReference type="Pfam" id="PF02515">
    <property type="entry name" value="CoA_transf_3"/>
    <property type="match status" value="1"/>
</dbReference>
<dbReference type="Gene3D" id="3.30.1540.10">
    <property type="entry name" value="formyl-coa transferase, domain 3"/>
    <property type="match status" value="1"/>
</dbReference>
<dbReference type="InterPro" id="IPR023606">
    <property type="entry name" value="CoA-Trfase_III_dom_1_sf"/>
</dbReference>
<sequence>MTGSAGDRPLAGMVVIDLTNALAGPYATLLLAGLGARVVKVENPSRGGDPARNNSPYLSDGRLSVRRQAPEDMSVSMLVRGRNKESLTLDLRTDEGREVLADLVRSADILVENYSAGVTARLGIDHAWARQLNPRLVYTSISGFGAGGGPGTGKAMDTIIQALSGVMMTSGAPGEPPVRLGLPVADLLAPLYAVIGTVAAVLQAERTGVGQHVDVSMLGALTSLVACEPFDAFEQIGLPLRTGATVPRLAPFGTFEAKDGWFALCAPVDPLAHGLLRAIGREDLVEDPRFAGRDGRVAHADELHGLIAAWSADRSLAEVLSALDAAGAPAAEVRDPSSAVRDPLVLARGEVVRLTEATGPDVVELYGTGIPIVMSGSGTTLDRPAPQLGEHTRSVLRELCGYPEERIDALAEGGVV</sequence>
<organism evidence="2 3">
    <name type="scientific">Geodermatophilus ruber</name>
    <dbReference type="NCBI Taxonomy" id="504800"/>
    <lineage>
        <taxon>Bacteria</taxon>
        <taxon>Bacillati</taxon>
        <taxon>Actinomycetota</taxon>
        <taxon>Actinomycetes</taxon>
        <taxon>Geodermatophilales</taxon>
        <taxon>Geodermatophilaceae</taxon>
        <taxon>Geodermatophilus</taxon>
    </lineage>
</organism>
<dbReference type="Proteomes" id="UP000199152">
    <property type="component" value="Unassembled WGS sequence"/>
</dbReference>
<dbReference type="AlphaFoldDB" id="A0A1I4AA91"/>
<dbReference type="Gene3D" id="3.40.50.10540">
    <property type="entry name" value="Crotonobetainyl-coa:carnitine coa-transferase, domain 1"/>
    <property type="match status" value="1"/>
</dbReference>
<dbReference type="InterPro" id="IPR050483">
    <property type="entry name" value="CoA-transferase_III_domain"/>
</dbReference>
<keyword evidence="1 2" id="KW-0808">Transferase</keyword>
<keyword evidence="3" id="KW-1185">Reference proteome</keyword>
<proteinExistence type="predicted"/>
<evidence type="ECO:0000256" key="1">
    <source>
        <dbReference type="ARBA" id="ARBA00022679"/>
    </source>
</evidence>
<dbReference type="EMBL" id="FOSW01000002">
    <property type="protein sequence ID" value="SFK53007.1"/>
    <property type="molecule type" value="Genomic_DNA"/>
</dbReference>